<reference evidence="2" key="1">
    <citation type="submission" date="2020-06" db="EMBL/GenBank/DDBJ databases">
        <title>Draft genome of Bugula neritina, a colonial animal packing powerful symbionts and potential medicines.</title>
        <authorList>
            <person name="Rayko M."/>
        </authorList>
    </citation>
    <scope>NUCLEOTIDE SEQUENCE [LARGE SCALE GENOMIC DNA]</scope>
    <source>
        <strain evidence="2">Kwan_BN1</strain>
    </source>
</reference>
<organism evidence="2 3">
    <name type="scientific">Bugula neritina</name>
    <name type="common">Brown bryozoan</name>
    <name type="synonym">Sertularia neritina</name>
    <dbReference type="NCBI Taxonomy" id="10212"/>
    <lineage>
        <taxon>Eukaryota</taxon>
        <taxon>Metazoa</taxon>
        <taxon>Spiralia</taxon>
        <taxon>Lophotrochozoa</taxon>
        <taxon>Bryozoa</taxon>
        <taxon>Gymnolaemata</taxon>
        <taxon>Cheilostomatida</taxon>
        <taxon>Flustrina</taxon>
        <taxon>Buguloidea</taxon>
        <taxon>Bugulidae</taxon>
        <taxon>Bugula</taxon>
    </lineage>
</organism>
<feature type="compositionally biased region" description="Polar residues" evidence="1">
    <location>
        <begin position="49"/>
        <end position="63"/>
    </location>
</feature>
<dbReference type="PANTHER" id="PTHR21220:SF0">
    <property type="entry name" value="DNA-DEPENDENT METALLOPROTEASE SPRTN"/>
    <property type="match status" value="1"/>
</dbReference>
<dbReference type="GO" id="GO:0005634">
    <property type="term" value="C:nucleus"/>
    <property type="evidence" value="ECO:0007669"/>
    <property type="project" value="TreeGrafter"/>
</dbReference>
<sequence>MLWWSRHQASCGGKYIKISEPEEFTKKQQVKQSKIEAKRKKEDAKNKSKITNFFPTSPAQKGNSVPPCNKTQSNNITPTTKITSSGNTTPSNNIGSRLGGNSSISKVMTVRRIPGIGEIPVRVEQQSSLSTASPFTSQSRVNSFTLPQSKRTKSTVKPPARVRLEL</sequence>
<feature type="compositionally biased region" description="Polar residues" evidence="1">
    <location>
        <begin position="127"/>
        <end position="149"/>
    </location>
</feature>
<dbReference type="GO" id="GO:0006974">
    <property type="term" value="P:DNA damage response"/>
    <property type="evidence" value="ECO:0007669"/>
    <property type="project" value="InterPro"/>
</dbReference>
<dbReference type="Proteomes" id="UP000593567">
    <property type="component" value="Unassembled WGS sequence"/>
</dbReference>
<proteinExistence type="predicted"/>
<evidence type="ECO:0000256" key="1">
    <source>
        <dbReference type="SAM" id="MobiDB-lite"/>
    </source>
</evidence>
<feature type="compositionally biased region" description="Basic and acidic residues" evidence="1">
    <location>
        <begin position="33"/>
        <end position="46"/>
    </location>
</feature>
<evidence type="ECO:0000313" key="2">
    <source>
        <dbReference type="EMBL" id="KAF6029339.1"/>
    </source>
</evidence>
<keyword evidence="3" id="KW-1185">Reference proteome</keyword>
<comment type="caution">
    <text evidence="2">The sequence shown here is derived from an EMBL/GenBank/DDBJ whole genome shotgun (WGS) entry which is preliminary data.</text>
</comment>
<evidence type="ECO:0000313" key="3">
    <source>
        <dbReference type="Proteomes" id="UP000593567"/>
    </source>
</evidence>
<protein>
    <submittedName>
        <fullName evidence="2">Uncharacterized protein</fullName>
    </submittedName>
</protein>
<dbReference type="EMBL" id="VXIV02001824">
    <property type="protein sequence ID" value="KAF6029339.1"/>
    <property type="molecule type" value="Genomic_DNA"/>
</dbReference>
<dbReference type="PANTHER" id="PTHR21220">
    <property type="entry name" value="DNA-DEPENDENT METALLOPROTEASE SPRTN"/>
    <property type="match status" value="1"/>
</dbReference>
<feature type="region of interest" description="Disordered" evidence="1">
    <location>
        <begin position="127"/>
        <end position="166"/>
    </location>
</feature>
<dbReference type="GO" id="GO:0004222">
    <property type="term" value="F:metalloendopeptidase activity"/>
    <property type="evidence" value="ECO:0007669"/>
    <property type="project" value="InterPro"/>
</dbReference>
<dbReference type="AlphaFoldDB" id="A0A7J7JSL5"/>
<accession>A0A7J7JSL5</accession>
<gene>
    <name evidence="2" type="ORF">EB796_012344</name>
</gene>
<dbReference type="GO" id="GO:0031593">
    <property type="term" value="F:polyubiquitin modification-dependent protein binding"/>
    <property type="evidence" value="ECO:0007669"/>
    <property type="project" value="TreeGrafter"/>
</dbReference>
<feature type="compositionally biased region" description="Polar residues" evidence="1">
    <location>
        <begin position="69"/>
        <end position="101"/>
    </location>
</feature>
<dbReference type="GO" id="GO:0003697">
    <property type="term" value="F:single-stranded DNA binding"/>
    <property type="evidence" value="ECO:0007669"/>
    <property type="project" value="InterPro"/>
</dbReference>
<name>A0A7J7JSL5_BUGNE</name>
<feature type="region of interest" description="Disordered" evidence="1">
    <location>
        <begin position="29"/>
        <end position="101"/>
    </location>
</feature>
<dbReference type="InterPro" id="IPR044245">
    <property type="entry name" value="Spartan"/>
</dbReference>